<evidence type="ECO:0000313" key="2">
    <source>
        <dbReference type="EMBL" id="KAF6820664.1"/>
    </source>
</evidence>
<gene>
    <name evidence="2" type="ORF">CPLU01_12689</name>
</gene>
<accession>A0A8H6JWL7</accession>
<keyword evidence="1" id="KW-1133">Transmembrane helix</keyword>
<evidence type="ECO:0000256" key="1">
    <source>
        <dbReference type="SAM" id="Phobius"/>
    </source>
</evidence>
<dbReference type="AlphaFoldDB" id="A0A8H6JWL7"/>
<dbReference type="Proteomes" id="UP000654918">
    <property type="component" value="Unassembled WGS sequence"/>
</dbReference>
<protein>
    <submittedName>
        <fullName evidence="2">Uncharacterized protein</fullName>
    </submittedName>
</protein>
<keyword evidence="3" id="KW-1185">Reference proteome</keyword>
<proteinExistence type="predicted"/>
<keyword evidence="1" id="KW-0812">Transmembrane</keyword>
<organism evidence="2 3">
    <name type="scientific">Colletotrichum plurivorum</name>
    <dbReference type="NCBI Taxonomy" id="2175906"/>
    <lineage>
        <taxon>Eukaryota</taxon>
        <taxon>Fungi</taxon>
        <taxon>Dikarya</taxon>
        <taxon>Ascomycota</taxon>
        <taxon>Pezizomycotina</taxon>
        <taxon>Sordariomycetes</taxon>
        <taxon>Hypocreomycetidae</taxon>
        <taxon>Glomerellales</taxon>
        <taxon>Glomerellaceae</taxon>
        <taxon>Colletotrichum</taxon>
        <taxon>Colletotrichum orchidearum species complex</taxon>
    </lineage>
</organism>
<evidence type="ECO:0000313" key="3">
    <source>
        <dbReference type="Proteomes" id="UP000654918"/>
    </source>
</evidence>
<comment type="caution">
    <text evidence="2">The sequence shown here is derived from an EMBL/GenBank/DDBJ whole genome shotgun (WGS) entry which is preliminary data.</text>
</comment>
<feature type="transmembrane region" description="Helical" evidence="1">
    <location>
        <begin position="64"/>
        <end position="90"/>
    </location>
</feature>
<sequence length="178" mass="19373">MKVFSDRFTTIFNTAWQAGLESPSIINASLTALPTFEDGILPLGTNATSARITSQRNVYRANMVLVAVLMFITLVIQGLAIAGFVLQFLIRGPDILGFASTLTRDNPFVPVSGGSGLEGTERARALGDIRLRLSDVRNGESGYIAVNAILPEREGDNVEGDEGRSQSWRALDKHRVYM</sequence>
<dbReference type="EMBL" id="WIGO01000268">
    <property type="protein sequence ID" value="KAF6820664.1"/>
    <property type="molecule type" value="Genomic_DNA"/>
</dbReference>
<keyword evidence="1" id="KW-0472">Membrane</keyword>
<name>A0A8H6JWL7_9PEZI</name>
<reference evidence="2" key="1">
    <citation type="journal article" date="2020" name="Phytopathology">
        <title>Genome Sequence Resources of Colletotrichum truncatum, C. plurivorum, C. musicola, and C. sojae: Four Species Pathogenic to Soybean (Glycine max).</title>
        <authorList>
            <person name="Rogerio F."/>
            <person name="Boufleur T.R."/>
            <person name="Ciampi-Guillardi M."/>
            <person name="Sukno S.A."/>
            <person name="Thon M.R."/>
            <person name="Massola Junior N.S."/>
            <person name="Baroncelli R."/>
        </authorList>
    </citation>
    <scope>NUCLEOTIDE SEQUENCE</scope>
    <source>
        <strain evidence="2">LFN00145</strain>
    </source>
</reference>